<organism evidence="1 2">
    <name type="scientific">Limnoglobus roseus</name>
    <dbReference type="NCBI Taxonomy" id="2598579"/>
    <lineage>
        <taxon>Bacteria</taxon>
        <taxon>Pseudomonadati</taxon>
        <taxon>Planctomycetota</taxon>
        <taxon>Planctomycetia</taxon>
        <taxon>Gemmatales</taxon>
        <taxon>Gemmataceae</taxon>
        <taxon>Limnoglobus</taxon>
    </lineage>
</organism>
<dbReference type="EMBL" id="CP042425">
    <property type="protein sequence ID" value="QEL19867.1"/>
    <property type="molecule type" value="Genomic_DNA"/>
</dbReference>
<reference evidence="2" key="1">
    <citation type="submission" date="2019-08" db="EMBL/GenBank/DDBJ databases">
        <title>Limnoglobus roseus gen. nov., sp. nov., a novel freshwater planctomycete with a giant genome from the family Gemmataceae.</title>
        <authorList>
            <person name="Kulichevskaya I.S."/>
            <person name="Naumoff D.G."/>
            <person name="Miroshnikov K."/>
            <person name="Ivanova A."/>
            <person name="Philippov D.A."/>
            <person name="Hakobyan A."/>
            <person name="Rijpstra I.C."/>
            <person name="Sinninghe Damste J.S."/>
            <person name="Liesack W."/>
            <person name="Dedysh S.N."/>
        </authorList>
    </citation>
    <scope>NUCLEOTIDE SEQUENCE [LARGE SCALE GENOMIC DNA]</scope>
    <source>
        <strain evidence="2">PX52</strain>
    </source>
</reference>
<sequence>MTRDESDLKKGTCPKCGAQDIHAQHRAYWSRNFLPVGWWSRARICNYACVTCGYLESYIEPDDRKKVAQKWDRVAQAEPA</sequence>
<keyword evidence="2" id="KW-1185">Reference proteome</keyword>
<evidence type="ECO:0000313" key="1">
    <source>
        <dbReference type="EMBL" id="QEL19867.1"/>
    </source>
</evidence>
<accession>A0A5C1ANZ0</accession>
<evidence type="ECO:0000313" key="2">
    <source>
        <dbReference type="Proteomes" id="UP000324974"/>
    </source>
</evidence>
<dbReference type="Proteomes" id="UP000324974">
    <property type="component" value="Chromosome"/>
</dbReference>
<dbReference type="AlphaFoldDB" id="A0A5C1ANZ0"/>
<name>A0A5C1ANZ0_9BACT</name>
<protein>
    <submittedName>
        <fullName evidence="1">Uncharacterized protein</fullName>
    </submittedName>
</protein>
<dbReference type="KEGG" id="lrs:PX52LOC_06948"/>
<proteinExistence type="predicted"/>
<gene>
    <name evidence="1" type="ORF">PX52LOC_06948</name>
</gene>